<feature type="domain" description="Ketoreductase" evidence="4">
    <location>
        <begin position="4"/>
        <end position="186"/>
    </location>
</feature>
<dbReference type="SUPFAM" id="SSF51735">
    <property type="entry name" value="NAD(P)-binding Rossmann-fold domains"/>
    <property type="match status" value="1"/>
</dbReference>
<evidence type="ECO:0000256" key="3">
    <source>
        <dbReference type="RuleBase" id="RU000363"/>
    </source>
</evidence>
<dbReference type="NCBIfam" id="NF004825">
    <property type="entry name" value="PRK06181.1"/>
    <property type="match status" value="1"/>
</dbReference>
<comment type="similarity">
    <text evidence="1 3">Belongs to the short-chain dehydrogenases/reductases (SDR) family.</text>
</comment>
<proteinExistence type="inferred from homology"/>
<dbReference type="InterPro" id="IPR057326">
    <property type="entry name" value="KR_dom"/>
</dbReference>
<dbReference type="Proteomes" id="UP001500454">
    <property type="component" value="Unassembled WGS sequence"/>
</dbReference>
<dbReference type="EMBL" id="BAABHA010000007">
    <property type="protein sequence ID" value="GAA4383624.1"/>
    <property type="molecule type" value="Genomic_DNA"/>
</dbReference>
<gene>
    <name evidence="5" type="ORF">GCM10023186_24940</name>
</gene>
<comment type="caution">
    <text evidence="5">The sequence shown here is derived from an EMBL/GenBank/DDBJ whole genome shotgun (WGS) entry which is preliminary data.</text>
</comment>
<dbReference type="PANTHER" id="PTHR44196">
    <property type="entry name" value="DEHYDROGENASE/REDUCTASE SDR FAMILY MEMBER 7B"/>
    <property type="match status" value="1"/>
</dbReference>
<dbReference type="InterPro" id="IPR036291">
    <property type="entry name" value="NAD(P)-bd_dom_sf"/>
</dbReference>
<evidence type="ECO:0000256" key="2">
    <source>
        <dbReference type="ARBA" id="ARBA00023002"/>
    </source>
</evidence>
<dbReference type="PANTHER" id="PTHR44196:SF1">
    <property type="entry name" value="DEHYDROGENASE_REDUCTASE SDR FAMILY MEMBER 7B"/>
    <property type="match status" value="1"/>
</dbReference>
<organism evidence="5 6">
    <name type="scientific">Hymenobacter koreensis</name>
    <dbReference type="NCBI Taxonomy" id="1084523"/>
    <lineage>
        <taxon>Bacteria</taxon>
        <taxon>Pseudomonadati</taxon>
        <taxon>Bacteroidota</taxon>
        <taxon>Cytophagia</taxon>
        <taxon>Cytophagales</taxon>
        <taxon>Hymenobacteraceae</taxon>
        <taxon>Hymenobacter</taxon>
    </lineage>
</organism>
<evidence type="ECO:0000259" key="4">
    <source>
        <dbReference type="SMART" id="SM00822"/>
    </source>
</evidence>
<evidence type="ECO:0000313" key="6">
    <source>
        <dbReference type="Proteomes" id="UP001500454"/>
    </source>
</evidence>
<dbReference type="Pfam" id="PF00106">
    <property type="entry name" value="adh_short"/>
    <property type="match status" value="1"/>
</dbReference>
<name>A0ABP8J291_9BACT</name>
<dbReference type="PRINTS" id="PR00080">
    <property type="entry name" value="SDRFAMILY"/>
</dbReference>
<sequence>MQGKVVLITGGTSGIGRACAVAFGQAGAQVAFTGRDESRLHETAASLRSLGIRTCPIQADVAREADCQRAVAETMQAFGRIDVLVNNAGISMRALFQDADLDVIQQLMQTNFFGTVYTTKFALPHVLASRGSIVGISSIAGYRGLPGRTGYSASKFAMQGFLEALRTELQPQGVHVLTACPGFTASNIRNTALAADGSQQGESPRDEGQMMTSEEVAQYILRAVASRKPTLVLTGKGKLTVFLNKWLPAGIMDRLVLNEFRKEKNSPVKSPSDSRQ</sequence>
<dbReference type="PRINTS" id="PR00081">
    <property type="entry name" value="GDHRDH"/>
</dbReference>
<protein>
    <submittedName>
        <fullName evidence="5">SDR family oxidoreductase</fullName>
    </submittedName>
</protein>
<dbReference type="SMART" id="SM00822">
    <property type="entry name" value="PKS_KR"/>
    <property type="match status" value="1"/>
</dbReference>
<evidence type="ECO:0000256" key="1">
    <source>
        <dbReference type="ARBA" id="ARBA00006484"/>
    </source>
</evidence>
<dbReference type="InterPro" id="IPR020904">
    <property type="entry name" value="Sc_DH/Rdtase_CS"/>
</dbReference>
<evidence type="ECO:0000313" key="5">
    <source>
        <dbReference type="EMBL" id="GAA4383624.1"/>
    </source>
</evidence>
<accession>A0ABP8J291</accession>
<keyword evidence="2" id="KW-0560">Oxidoreductase</keyword>
<dbReference type="Gene3D" id="3.40.50.720">
    <property type="entry name" value="NAD(P)-binding Rossmann-like Domain"/>
    <property type="match status" value="1"/>
</dbReference>
<dbReference type="InterPro" id="IPR002347">
    <property type="entry name" value="SDR_fam"/>
</dbReference>
<dbReference type="PROSITE" id="PS00061">
    <property type="entry name" value="ADH_SHORT"/>
    <property type="match status" value="1"/>
</dbReference>
<keyword evidence="6" id="KW-1185">Reference proteome</keyword>
<reference evidence="6" key="1">
    <citation type="journal article" date="2019" name="Int. J. Syst. Evol. Microbiol.">
        <title>The Global Catalogue of Microorganisms (GCM) 10K type strain sequencing project: providing services to taxonomists for standard genome sequencing and annotation.</title>
        <authorList>
            <consortium name="The Broad Institute Genomics Platform"/>
            <consortium name="The Broad Institute Genome Sequencing Center for Infectious Disease"/>
            <person name="Wu L."/>
            <person name="Ma J."/>
        </authorList>
    </citation>
    <scope>NUCLEOTIDE SEQUENCE [LARGE SCALE GENOMIC DNA]</scope>
    <source>
        <strain evidence="6">JCM 17924</strain>
    </source>
</reference>
<dbReference type="RefSeq" id="WP_345224652.1">
    <property type="nucleotide sequence ID" value="NZ_BAABHA010000007.1"/>
</dbReference>